<sequence>MVHGIDFTTPWGSIRKANKKGMPLLTTGMCKAIQEQNLTEEAFRAKLNAVTTRISEWVNSGDDAGMNKVTMNAEVEFIKDCGAQAIDLQNDTAGNFQNPEDENDMEEILKLLDSSDIEFSSDDDDELADTCFARTEARAWGEGKVSEAEREDTRNTGAENPT</sequence>
<comment type="caution">
    <text evidence="2">The sequence shown here is derived from an EMBL/GenBank/DDBJ whole genome shotgun (WGS) entry which is preliminary data.</text>
</comment>
<evidence type="ECO:0000313" key="3">
    <source>
        <dbReference type="Proteomes" id="UP000821837"/>
    </source>
</evidence>
<keyword evidence="3" id="KW-1185">Reference proteome</keyword>
<dbReference type="Gene3D" id="1.20.58.1110">
    <property type="match status" value="1"/>
</dbReference>
<dbReference type="EMBL" id="JABSTV010001250">
    <property type="protein sequence ID" value="KAH7956031.1"/>
    <property type="molecule type" value="Genomic_DNA"/>
</dbReference>
<evidence type="ECO:0000256" key="1">
    <source>
        <dbReference type="SAM" id="MobiDB-lite"/>
    </source>
</evidence>
<dbReference type="AlphaFoldDB" id="A0A9D4SWG0"/>
<dbReference type="Proteomes" id="UP000821837">
    <property type="component" value="Unassembled WGS sequence"/>
</dbReference>
<accession>A0A9D4SWG0</accession>
<evidence type="ECO:0000313" key="2">
    <source>
        <dbReference type="EMBL" id="KAH7956031.1"/>
    </source>
</evidence>
<protein>
    <submittedName>
        <fullName evidence="2">Uncharacterized protein</fullName>
    </submittedName>
</protein>
<feature type="compositionally biased region" description="Basic and acidic residues" evidence="1">
    <location>
        <begin position="138"/>
        <end position="154"/>
    </location>
</feature>
<feature type="region of interest" description="Disordered" evidence="1">
    <location>
        <begin position="138"/>
        <end position="162"/>
    </location>
</feature>
<reference evidence="2" key="2">
    <citation type="submission" date="2021-09" db="EMBL/GenBank/DDBJ databases">
        <authorList>
            <person name="Jia N."/>
            <person name="Wang J."/>
            <person name="Shi W."/>
            <person name="Du L."/>
            <person name="Sun Y."/>
            <person name="Zhan W."/>
            <person name="Jiang J."/>
            <person name="Wang Q."/>
            <person name="Zhang B."/>
            <person name="Ji P."/>
            <person name="Sakyi L.B."/>
            <person name="Cui X."/>
            <person name="Yuan T."/>
            <person name="Jiang B."/>
            <person name="Yang W."/>
            <person name="Lam T.T.-Y."/>
            <person name="Chang Q."/>
            <person name="Ding S."/>
            <person name="Wang X."/>
            <person name="Zhu J."/>
            <person name="Ruan X."/>
            <person name="Zhao L."/>
            <person name="Wei J."/>
            <person name="Que T."/>
            <person name="Du C."/>
            <person name="Cheng J."/>
            <person name="Dai P."/>
            <person name="Han X."/>
            <person name="Huang E."/>
            <person name="Gao Y."/>
            <person name="Liu J."/>
            <person name="Shao H."/>
            <person name="Ye R."/>
            <person name="Li L."/>
            <person name="Wei W."/>
            <person name="Wang X."/>
            <person name="Wang C."/>
            <person name="Huo Q."/>
            <person name="Li W."/>
            <person name="Guo W."/>
            <person name="Chen H."/>
            <person name="Chen S."/>
            <person name="Zhou L."/>
            <person name="Zhou L."/>
            <person name="Ni X."/>
            <person name="Tian J."/>
            <person name="Zhou Y."/>
            <person name="Sheng Y."/>
            <person name="Liu T."/>
            <person name="Pan Y."/>
            <person name="Xia L."/>
            <person name="Li J."/>
            <person name="Zhao F."/>
            <person name="Cao W."/>
        </authorList>
    </citation>
    <scope>NUCLEOTIDE SEQUENCE</scope>
    <source>
        <strain evidence="2">Rsan-2018</strain>
        <tissue evidence="2">Larvae</tissue>
    </source>
</reference>
<proteinExistence type="predicted"/>
<reference evidence="2" key="1">
    <citation type="journal article" date="2020" name="Cell">
        <title>Large-Scale Comparative Analyses of Tick Genomes Elucidate Their Genetic Diversity and Vector Capacities.</title>
        <authorList>
            <consortium name="Tick Genome and Microbiome Consortium (TIGMIC)"/>
            <person name="Jia N."/>
            <person name="Wang J."/>
            <person name="Shi W."/>
            <person name="Du L."/>
            <person name="Sun Y."/>
            <person name="Zhan W."/>
            <person name="Jiang J.F."/>
            <person name="Wang Q."/>
            <person name="Zhang B."/>
            <person name="Ji P."/>
            <person name="Bell-Sakyi L."/>
            <person name="Cui X.M."/>
            <person name="Yuan T.T."/>
            <person name="Jiang B.G."/>
            <person name="Yang W.F."/>
            <person name="Lam T.T."/>
            <person name="Chang Q.C."/>
            <person name="Ding S.J."/>
            <person name="Wang X.J."/>
            <person name="Zhu J.G."/>
            <person name="Ruan X.D."/>
            <person name="Zhao L."/>
            <person name="Wei J.T."/>
            <person name="Ye R.Z."/>
            <person name="Que T.C."/>
            <person name="Du C.H."/>
            <person name="Zhou Y.H."/>
            <person name="Cheng J.X."/>
            <person name="Dai P.F."/>
            <person name="Guo W.B."/>
            <person name="Han X.H."/>
            <person name="Huang E.J."/>
            <person name="Li L.F."/>
            <person name="Wei W."/>
            <person name="Gao Y.C."/>
            <person name="Liu J.Z."/>
            <person name="Shao H.Z."/>
            <person name="Wang X."/>
            <person name="Wang C.C."/>
            <person name="Yang T.C."/>
            <person name="Huo Q.B."/>
            <person name="Li W."/>
            <person name="Chen H.Y."/>
            <person name="Chen S.E."/>
            <person name="Zhou L.G."/>
            <person name="Ni X.B."/>
            <person name="Tian J.H."/>
            <person name="Sheng Y."/>
            <person name="Liu T."/>
            <person name="Pan Y.S."/>
            <person name="Xia L.Y."/>
            <person name="Li J."/>
            <person name="Zhao F."/>
            <person name="Cao W.C."/>
        </authorList>
    </citation>
    <scope>NUCLEOTIDE SEQUENCE</scope>
    <source>
        <strain evidence="2">Rsan-2018</strain>
    </source>
</reference>
<organism evidence="2 3">
    <name type="scientific">Rhipicephalus sanguineus</name>
    <name type="common">Brown dog tick</name>
    <name type="synonym">Ixodes sanguineus</name>
    <dbReference type="NCBI Taxonomy" id="34632"/>
    <lineage>
        <taxon>Eukaryota</taxon>
        <taxon>Metazoa</taxon>
        <taxon>Ecdysozoa</taxon>
        <taxon>Arthropoda</taxon>
        <taxon>Chelicerata</taxon>
        <taxon>Arachnida</taxon>
        <taxon>Acari</taxon>
        <taxon>Parasitiformes</taxon>
        <taxon>Ixodida</taxon>
        <taxon>Ixodoidea</taxon>
        <taxon>Ixodidae</taxon>
        <taxon>Rhipicephalinae</taxon>
        <taxon>Rhipicephalus</taxon>
        <taxon>Rhipicephalus</taxon>
    </lineage>
</organism>
<gene>
    <name evidence="2" type="ORF">HPB52_005753</name>
</gene>
<name>A0A9D4SWG0_RHISA</name>